<dbReference type="PIRSF" id="PIRSF010606">
    <property type="entry name" value="Spore_coat_CotJB"/>
    <property type="match status" value="1"/>
</dbReference>
<dbReference type="InterPro" id="IPR016571">
    <property type="entry name" value="Spore_coat_assembly_CotJB"/>
</dbReference>
<proteinExistence type="predicted"/>
<dbReference type="Pfam" id="PF12652">
    <property type="entry name" value="CotJB"/>
    <property type="match status" value="1"/>
</dbReference>
<keyword evidence="3" id="KW-1185">Reference proteome</keyword>
<accession>A0A024P1D8</accession>
<feature type="domain" description="Protein CotJB" evidence="1">
    <location>
        <begin position="13"/>
        <end position="88"/>
    </location>
</feature>
<dbReference type="Proteomes" id="UP000028868">
    <property type="component" value="Unassembled WGS sequence"/>
</dbReference>
<evidence type="ECO:0000259" key="1">
    <source>
        <dbReference type="Pfam" id="PF12652"/>
    </source>
</evidence>
<name>A0A024P1D8_9BACI</name>
<dbReference type="RefSeq" id="WP_035504851.1">
    <property type="nucleotide sequence ID" value="NZ_CCDH010000002.1"/>
</dbReference>
<reference evidence="3" key="1">
    <citation type="submission" date="2014-03" db="EMBL/GenBank/DDBJ databases">
        <authorList>
            <person name="Urmite Genomes U."/>
        </authorList>
    </citation>
    <scope>NUCLEOTIDE SEQUENCE [LARGE SCALE GENOMIC DNA]</scope>
    <source>
        <strain evidence="3">HD-03</strain>
    </source>
</reference>
<comment type="caution">
    <text evidence="2">The sequence shown here is derived from an EMBL/GenBank/DDBJ whole genome shotgun (WGS) entry which is preliminary data.</text>
</comment>
<dbReference type="AlphaFoldDB" id="A0A024P1D8"/>
<evidence type="ECO:0000313" key="3">
    <source>
        <dbReference type="Proteomes" id="UP000028868"/>
    </source>
</evidence>
<dbReference type="InterPro" id="IPR024207">
    <property type="entry name" value="CotJB_dom"/>
</dbReference>
<organism evidence="2 3">
    <name type="scientific">Halobacillus karajensis</name>
    <dbReference type="NCBI Taxonomy" id="195088"/>
    <lineage>
        <taxon>Bacteria</taxon>
        <taxon>Bacillati</taxon>
        <taxon>Bacillota</taxon>
        <taxon>Bacilli</taxon>
        <taxon>Bacillales</taxon>
        <taxon>Bacillaceae</taxon>
        <taxon>Halobacillus</taxon>
    </lineage>
</organism>
<dbReference type="OrthoDB" id="9804099at2"/>
<sequence>MKQAANPDKERHALMEKIQMVDFALVELTLYLDTHPQDSQAIQQFNQLAVESRDLKGAYEKRFGPLRQFGGSFSGYPWNWGDTPWPWQV</sequence>
<evidence type="ECO:0000313" key="2">
    <source>
        <dbReference type="EMBL" id="CDQ21930.1"/>
    </source>
</evidence>
<reference evidence="2 3" key="2">
    <citation type="submission" date="2014-05" db="EMBL/GenBank/DDBJ databases">
        <title>Draft genome sequence of Halobacillus karajensis HK-03.</title>
        <authorList>
            <person name="Khelaifia S."/>
            <person name="Croce O."/>
            <person name="Lagier J.C."/>
            <person name="Raoult D."/>
        </authorList>
    </citation>
    <scope>NUCLEOTIDE SEQUENCE [LARGE SCALE GENOMIC DNA]</scope>
    <source>
        <strain evidence="2 3">HD-03</strain>
    </source>
</reference>
<protein>
    <submittedName>
        <fullName evidence="2">CotJB protein</fullName>
    </submittedName>
</protein>
<dbReference type="EMBL" id="CCDI010000001">
    <property type="protein sequence ID" value="CDQ21930.1"/>
    <property type="molecule type" value="Genomic_DNA"/>
</dbReference>
<gene>
    <name evidence="2" type="ORF">BN983_00126</name>
</gene>